<dbReference type="KEGG" id="fcy:FRACYDRAFT_261511"/>
<evidence type="ECO:0000313" key="4">
    <source>
        <dbReference type="Proteomes" id="UP000095751"/>
    </source>
</evidence>
<feature type="region of interest" description="Disordered" evidence="1">
    <location>
        <begin position="75"/>
        <end position="126"/>
    </location>
</feature>
<proteinExistence type="predicted"/>
<name>A0A1E7FAB9_9STRA</name>
<dbReference type="Pfam" id="PF02622">
    <property type="entry name" value="DUF179"/>
    <property type="match status" value="1"/>
</dbReference>
<accession>A0A1E7FAB9</accession>
<feature type="chain" id="PRO_5009192868" evidence="2">
    <location>
        <begin position="23"/>
        <end position="447"/>
    </location>
</feature>
<evidence type="ECO:0000313" key="3">
    <source>
        <dbReference type="EMBL" id="OEU15086.1"/>
    </source>
</evidence>
<dbReference type="OrthoDB" id="272750at2759"/>
<dbReference type="SUPFAM" id="SSF143456">
    <property type="entry name" value="VC0467-like"/>
    <property type="match status" value="1"/>
</dbReference>
<dbReference type="InterPro" id="IPR003774">
    <property type="entry name" value="AlgH-like"/>
</dbReference>
<evidence type="ECO:0000256" key="2">
    <source>
        <dbReference type="SAM" id="SignalP"/>
    </source>
</evidence>
<feature type="signal peptide" evidence="2">
    <location>
        <begin position="1"/>
        <end position="22"/>
    </location>
</feature>
<feature type="compositionally biased region" description="Low complexity" evidence="1">
    <location>
        <begin position="88"/>
        <end position="118"/>
    </location>
</feature>
<dbReference type="PANTHER" id="PTHR31984:SF17">
    <property type="entry name" value="TRANSCRIPTIONAL REGULATOR"/>
    <property type="match status" value="1"/>
</dbReference>
<organism evidence="3 4">
    <name type="scientific">Fragilariopsis cylindrus CCMP1102</name>
    <dbReference type="NCBI Taxonomy" id="635003"/>
    <lineage>
        <taxon>Eukaryota</taxon>
        <taxon>Sar</taxon>
        <taxon>Stramenopiles</taxon>
        <taxon>Ochrophyta</taxon>
        <taxon>Bacillariophyta</taxon>
        <taxon>Bacillariophyceae</taxon>
        <taxon>Bacillariophycidae</taxon>
        <taxon>Bacillariales</taxon>
        <taxon>Bacillariaceae</taxon>
        <taxon>Fragilariopsis</taxon>
    </lineage>
</organism>
<dbReference type="AlphaFoldDB" id="A0A1E7FAB9"/>
<keyword evidence="4" id="KW-1185">Reference proteome</keyword>
<dbReference type="Proteomes" id="UP000095751">
    <property type="component" value="Unassembled WGS sequence"/>
</dbReference>
<keyword evidence="2" id="KW-0732">Signal</keyword>
<dbReference type="InParanoid" id="A0A1E7FAB9"/>
<protein>
    <submittedName>
        <fullName evidence="3">DUF179-domain-containing protein</fullName>
    </submittedName>
</protein>
<sequence>MMIHSQLATCFTLLHFAGTTSSIVGFIIPKTQLYSGNTALRTKNSDRARTERILEESMGDDWRLFRAKLVAQEKAEKVSEKGNKSHRSNSSSSPSSSEKQPSSSSSPPTPLSSSPSSPTQEEELVKQGQLSDLFGAAISNIFKSGSHHKGTTKESDENIYRGDSIGRGVLHSDLMYQDPFVSAGELPIHIKPKQYAPVNKHRWAHEIDHIEPGCVLIANEKLGGVFHQTIILIVDHHEKTGTTGVVINRPFEEDVMKIASEQQTNLDISLKLAFTSSPVTYGGPVLTEDFSVLHGFGHVEGSKKIAPGVFIGGSEELMNEVRISRFDPRHALFIKGHAAWVTGQLEREIQKDVWYVASASSDFMLRYAGAPTTEEDDVEDLWVDILNCMGDNYAELPKSMVVVGTDDNAIQMHVPYTLKFVKNEIEIRYVSLVGHFPVKLYTAERKE</sequence>
<dbReference type="Gene3D" id="3.40.1740.10">
    <property type="entry name" value="VC0467-like"/>
    <property type="match status" value="1"/>
</dbReference>
<dbReference type="EMBL" id="KV784359">
    <property type="protein sequence ID" value="OEU15086.1"/>
    <property type="molecule type" value="Genomic_DNA"/>
</dbReference>
<evidence type="ECO:0000256" key="1">
    <source>
        <dbReference type="SAM" id="MobiDB-lite"/>
    </source>
</evidence>
<gene>
    <name evidence="3" type="ORF">FRACYDRAFT_261511</name>
</gene>
<dbReference type="PANTHER" id="PTHR31984">
    <property type="entry name" value="TRANSPORTER, PUTATIVE (DUF179)-RELATED"/>
    <property type="match status" value="1"/>
</dbReference>
<reference evidence="3 4" key="1">
    <citation type="submission" date="2016-09" db="EMBL/GenBank/DDBJ databases">
        <title>Extensive genetic diversity and differential bi-allelic expression allows diatom success in the polar Southern Ocean.</title>
        <authorList>
            <consortium name="DOE Joint Genome Institute"/>
            <person name="Mock T."/>
            <person name="Otillar R.P."/>
            <person name="Strauss J."/>
            <person name="Dupont C."/>
            <person name="Frickenhaus S."/>
            <person name="Maumus F."/>
            <person name="Mcmullan M."/>
            <person name="Sanges R."/>
            <person name="Schmutz J."/>
            <person name="Toseland A."/>
            <person name="Valas R."/>
            <person name="Veluchamy A."/>
            <person name="Ward B.J."/>
            <person name="Allen A."/>
            <person name="Barry K."/>
            <person name="Falciatore A."/>
            <person name="Ferrante M."/>
            <person name="Fortunato A.E."/>
            <person name="Gloeckner G."/>
            <person name="Gruber A."/>
            <person name="Hipkin R."/>
            <person name="Janech M."/>
            <person name="Kroth P."/>
            <person name="Leese F."/>
            <person name="Lindquist E."/>
            <person name="Lyon B.R."/>
            <person name="Martin J."/>
            <person name="Mayer C."/>
            <person name="Parker M."/>
            <person name="Quesneville H."/>
            <person name="Raymond J."/>
            <person name="Uhlig C."/>
            <person name="Valentin K.U."/>
            <person name="Worden A.Z."/>
            <person name="Armbrust E.V."/>
            <person name="Bowler C."/>
            <person name="Green B."/>
            <person name="Moulton V."/>
            <person name="Van Oosterhout C."/>
            <person name="Grigoriev I."/>
        </authorList>
    </citation>
    <scope>NUCLEOTIDE SEQUENCE [LARGE SCALE GENOMIC DNA]</scope>
    <source>
        <strain evidence="3 4">CCMP1102</strain>
    </source>
</reference>